<feature type="domain" description="HTH rpiR-type" evidence="4">
    <location>
        <begin position="7"/>
        <end position="83"/>
    </location>
</feature>
<dbReference type="InterPro" id="IPR046348">
    <property type="entry name" value="SIS_dom_sf"/>
</dbReference>
<sequence>MTAPDPDALRAHLLAAVPAATASGARVLTALLEDPVASAQFTVTDLAARTGTSEATVVRTARSLGFAGYPQLRLALAAAGPAPAPAALLTESPEDAPDLAGVVATLTALESEALHATARTIDLTALGAAADAVQGARAVDCWGIGASGLLAADFDHKAVRVGLLTRLRTEGHAALVSSETLGPDDTALVVSHSGRTPDVVAAAGRARDRGATVVAVTSSAGSPLAGTADHVLLATGRETAYRAGAMASRAATALVLDCLYVAVVQRLGDRAGDALQRTYRAVEEPRSADGGRPRRRR</sequence>
<dbReference type="InterPro" id="IPR000281">
    <property type="entry name" value="HTH_RpiR"/>
</dbReference>
<dbReference type="SUPFAM" id="SSF46689">
    <property type="entry name" value="Homeodomain-like"/>
    <property type="match status" value="1"/>
</dbReference>
<evidence type="ECO:0000313" key="6">
    <source>
        <dbReference type="EMBL" id="MEW9263588.1"/>
    </source>
</evidence>
<keyword evidence="7" id="KW-1185">Reference proteome</keyword>
<feature type="domain" description="SIS" evidence="5">
    <location>
        <begin position="129"/>
        <end position="269"/>
    </location>
</feature>
<comment type="caution">
    <text evidence="6">The sequence shown here is derived from an EMBL/GenBank/DDBJ whole genome shotgun (WGS) entry which is preliminary data.</text>
</comment>
<keyword evidence="2" id="KW-0238">DNA-binding</keyword>
<organism evidence="6 7">
    <name type="scientific">Kineococcus endophyticus</name>
    <dbReference type="NCBI Taxonomy" id="1181883"/>
    <lineage>
        <taxon>Bacteria</taxon>
        <taxon>Bacillati</taxon>
        <taxon>Actinomycetota</taxon>
        <taxon>Actinomycetes</taxon>
        <taxon>Kineosporiales</taxon>
        <taxon>Kineosporiaceae</taxon>
        <taxon>Kineococcus</taxon>
    </lineage>
</organism>
<evidence type="ECO:0000256" key="1">
    <source>
        <dbReference type="ARBA" id="ARBA00023015"/>
    </source>
</evidence>
<dbReference type="InterPro" id="IPR001347">
    <property type="entry name" value="SIS_dom"/>
</dbReference>
<dbReference type="SUPFAM" id="SSF53697">
    <property type="entry name" value="SIS domain"/>
    <property type="match status" value="1"/>
</dbReference>
<dbReference type="InterPro" id="IPR035472">
    <property type="entry name" value="RpiR-like_SIS"/>
</dbReference>
<dbReference type="PANTHER" id="PTHR30514">
    <property type="entry name" value="GLUCOKINASE"/>
    <property type="match status" value="1"/>
</dbReference>
<dbReference type="RefSeq" id="WP_367636195.1">
    <property type="nucleotide sequence ID" value="NZ_JBFNQN010000002.1"/>
</dbReference>
<dbReference type="Proteomes" id="UP001555826">
    <property type="component" value="Unassembled WGS sequence"/>
</dbReference>
<gene>
    <name evidence="6" type="ORF">AB1207_02390</name>
</gene>
<dbReference type="PANTHER" id="PTHR30514:SF1">
    <property type="entry name" value="HTH-TYPE TRANSCRIPTIONAL REGULATOR HEXR-RELATED"/>
    <property type="match status" value="1"/>
</dbReference>
<dbReference type="EMBL" id="JBFNQN010000002">
    <property type="protein sequence ID" value="MEW9263588.1"/>
    <property type="molecule type" value="Genomic_DNA"/>
</dbReference>
<dbReference type="Gene3D" id="3.40.50.10490">
    <property type="entry name" value="Glucose-6-phosphate isomerase like protein, domain 1"/>
    <property type="match status" value="1"/>
</dbReference>
<dbReference type="InterPro" id="IPR009057">
    <property type="entry name" value="Homeodomain-like_sf"/>
</dbReference>
<accession>A0ABV3P2E4</accession>
<evidence type="ECO:0000259" key="4">
    <source>
        <dbReference type="PROSITE" id="PS51071"/>
    </source>
</evidence>
<evidence type="ECO:0000259" key="5">
    <source>
        <dbReference type="PROSITE" id="PS51464"/>
    </source>
</evidence>
<name>A0ABV3P2E4_9ACTN</name>
<keyword evidence="1" id="KW-0805">Transcription regulation</keyword>
<reference evidence="6 7" key="1">
    <citation type="submission" date="2024-07" db="EMBL/GenBank/DDBJ databases">
        <authorList>
            <person name="Thanompreechachai J."/>
            <person name="Duangmal K."/>
        </authorList>
    </citation>
    <scope>NUCLEOTIDE SEQUENCE [LARGE SCALE GENOMIC DNA]</scope>
    <source>
        <strain evidence="6 7">KCTC 19886</strain>
    </source>
</reference>
<dbReference type="Gene3D" id="1.10.10.10">
    <property type="entry name" value="Winged helix-like DNA-binding domain superfamily/Winged helix DNA-binding domain"/>
    <property type="match status" value="1"/>
</dbReference>
<dbReference type="InterPro" id="IPR047640">
    <property type="entry name" value="RpiR-like"/>
</dbReference>
<dbReference type="Pfam" id="PF01418">
    <property type="entry name" value="HTH_6"/>
    <property type="match status" value="1"/>
</dbReference>
<dbReference type="InterPro" id="IPR036388">
    <property type="entry name" value="WH-like_DNA-bd_sf"/>
</dbReference>
<dbReference type="CDD" id="cd05013">
    <property type="entry name" value="SIS_RpiR"/>
    <property type="match status" value="1"/>
</dbReference>
<keyword evidence="3" id="KW-0804">Transcription</keyword>
<evidence type="ECO:0000313" key="7">
    <source>
        <dbReference type="Proteomes" id="UP001555826"/>
    </source>
</evidence>
<dbReference type="PROSITE" id="PS51071">
    <property type="entry name" value="HTH_RPIR"/>
    <property type="match status" value="1"/>
</dbReference>
<dbReference type="Pfam" id="PF01380">
    <property type="entry name" value="SIS"/>
    <property type="match status" value="1"/>
</dbReference>
<proteinExistence type="predicted"/>
<evidence type="ECO:0000256" key="3">
    <source>
        <dbReference type="ARBA" id="ARBA00023163"/>
    </source>
</evidence>
<protein>
    <submittedName>
        <fullName evidence="6">MurR/RpiR family transcriptional regulator</fullName>
    </submittedName>
</protein>
<dbReference type="PROSITE" id="PS51464">
    <property type="entry name" value="SIS"/>
    <property type="match status" value="1"/>
</dbReference>
<evidence type="ECO:0000256" key="2">
    <source>
        <dbReference type="ARBA" id="ARBA00023125"/>
    </source>
</evidence>